<dbReference type="EMBL" id="VLKK01000003">
    <property type="protein sequence ID" value="TWH96019.1"/>
    <property type="molecule type" value="Genomic_DNA"/>
</dbReference>
<accession>A0A562KKT0</accession>
<proteinExistence type="predicted"/>
<organism evidence="1 2">
    <name type="scientific">Sphingobium wenxiniae (strain DSM 21828 / CGMCC 1.7748 / JZ-1)</name>
    <dbReference type="NCBI Taxonomy" id="595605"/>
    <lineage>
        <taxon>Bacteria</taxon>
        <taxon>Pseudomonadati</taxon>
        <taxon>Pseudomonadota</taxon>
        <taxon>Alphaproteobacteria</taxon>
        <taxon>Sphingomonadales</taxon>
        <taxon>Sphingomonadaceae</taxon>
        <taxon>Sphingobium</taxon>
    </lineage>
</organism>
<gene>
    <name evidence="1" type="ORF">IQ35_01108</name>
</gene>
<dbReference type="AlphaFoldDB" id="A0A562KKT0"/>
<name>A0A562KKT0_SPHWJ</name>
<evidence type="ECO:0000313" key="2">
    <source>
        <dbReference type="Proteomes" id="UP000316624"/>
    </source>
</evidence>
<sequence>MSSLPRRMQIRAMKARGYVRTRYRIELGLDGQFHPVPVRRGGLILDPLDNPAGYHWPVPGRAAA</sequence>
<protein>
    <submittedName>
        <fullName evidence="1">Uncharacterized protein</fullName>
    </submittedName>
</protein>
<dbReference type="RefSeq" id="WP_145072228.1">
    <property type="nucleotide sequence ID" value="NZ_JACIIY010000005.1"/>
</dbReference>
<keyword evidence="2" id="KW-1185">Reference proteome</keyword>
<reference evidence="1 2" key="1">
    <citation type="journal article" date="2015" name="Stand. Genomic Sci.">
        <title>Genomic Encyclopedia of Bacterial and Archaeal Type Strains, Phase III: the genomes of soil and plant-associated and newly described type strains.</title>
        <authorList>
            <person name="Whitman W.B."/>
            <person name="Woyke T."/>
            <person name="Klenk H.P."/>
            <person name="Zhou Y."/>
            <person name="Lilburn T.G."/>
            <person name="Beck B.J."/>
            <person name="De Vos P."/>
            <person name="Vandamme P."/>
            <person name="Eisen J.A."/>
            <person name="Garrity G."/>
            <person name="Hugenholtz P."/>
            <person name="Kyrpides N.C."/>
        </authorList>
    </citation>
    <scope>NUCLEOTIDE SEQUENCE [LARGE SCALE GENOMIC DNA]</scope>
    <source>
        <strain evidence="1 2">CGMCC 1.7748</strain>
    </source>
</reference>
<dbReference type="Proteomes" id="UP000316624">
    <property type="component" value="Unassembled WGS sequence"/>
</dbReference>
<comment type="caution">
    <text evidence="1">The sequence shown here is derived from an EMBL/GenBank/DDBJ whole genome shotgun (WGS) entry which is preliminary data.</text>
</comment>
<evidence type="ECO:0000313" key="1">
    <source>
        <dbReference type="EMBL" id="TWH96019.1"/>
    </source>
</evidence>